<dbReference type="KEGG" id="sgn:SGRA_2994"/>
<dbReference type="InterPro" id="IPR036852">
    <property type="entry name" value="Peptidase_S8/S53_dom_sf"/>
</dbReference>
<name>H6KZE6_SAPGL</name>
<protein>
    <submittedName>
        <fullName evidence="9">Peptidase S8/S53 subtilisin kexin sedolisin</fullName>
    </submittedName>
</protein>
<feature type="active site" description="Charge relay system" evidence="5 6">
    <location>
        <position position="163"/>
    </location>
</feature>
<dbReference type="HOGENOM" id="CLU_011263_7_3_10"/>
<reference evidence="9 10" key="1">
    <citation type="journal article" date="2012" name="Stand. Genomic Sci.">
        <title>Complete genome sequencing and analysis of Saprospira grandis str. Lewin, a predatory marine bacterium.</title>
        <authorList>
            <person name="Saw J.H."/>
            <person name="Yuryev A."/>
            <person name="Kanbe M."/>
            <person name="Hou S."/>
            <person name="Young A.G."/>
            <person name="Aizawa S."/>
            <person name="Alam M."/>
        </authorList>
    </citation>
    <scope>NUCLEOTIDE SEQUENCE [LARGE SCALE GENOMIC DNA]</scope>
    <source>
        <strain evidence="9 10">Lewin</strain>
    </source>
</reference>
<evidence type="ECO:0000256" key="4">
    <source>
        <dbReference type="ARBA" id="ARBA00022825"/>
    </source>
</evidence>
<dbReference type="PANTHER" id="PTHR43806">
    <property type="entry name" value="PEPTIDASE S8"/>
    <property type="match status" value="1"/>
</dbReference>
<evidence type="ECO:0000256" key="7">
    <source>
        <dbReference type="SAM" id="MobiDB-lite"/>
    </source>
</evidence>
<dbReference type="EMBL" id="CP002831">
    <property type="protein sequence ID" value="AFC25722.1"/>
    <property type="molecule type" value="Genomic_DNA"/>
</dbReference>
<dbReference type="Proteomes" id="UP000007519">
    <property type="component" value="Chromosome"/>
</dbReference>
<evidence type="ECO:0000313" key="9">
    <source>
        <dbReference type="EMBL" id="AFC25722.1"/>
    </source>
</evidence>
<dbReference type="GO" id="GO:0006508">
    <property type="term" value="P:proteolysis"/>
    <property type="evidence" value="ECO:0007669"/>
    <property type="project" value="UniProtKB-KW"/>
</dbReference>
<evidence type="ECO:0000256" key="1">
    <source>
        <dbReference type="ARBA" id="ARBA00011073"/>
    </source>
</evidence>
<feature type="domain" description="Peptidase S8/S53" evidence="8">
    <location>
        <begin position="155"/>
        <end position="461"/>
    </location>
</feature>
<evidence type="ECO:0000256" key="3">
    <source>
        <dbReference type="ARBA" id="ARBA00022801"/>
    </source>
</evidence>
<dbReference type="PRINTS" id="PR00723">
    <property type="entry name" value="SUBTILISIN"/>
</dbReference>
<dbReference type="PROSITE" id="PS00138">
    <property type="entry name" value="SUBTILASE_SER"/>
    <property type="match status" value="1"/>
</dbReference>
<evidence type="ECO:0000256" key="2">
    <source>
        <dbReference type="ARBA" id="ARBA00022670"/>
    </source>
</evidence>
<dbReference type="OrthoDB" id="9798386at2"/>
<evidence type="ECO:0000313" key="10">
    <source>
        <dbReference type="Proteomes" id="UP000007519"/>
    </source>
</evidence>
<keyword evidence="10" id="KW-1185">Reference proteome</keyword>
<dbReference type="InterPro" id="IPR050131">
    <property type="entry name" value="Peptidase_S8_subtilisin-like"/>
</dbReference>
<sequence>MRIIYLLFFSALPTLFWAQKISPIIDLEQKSLIDCFLLLEQQAEFPNLPKKDKLAKGRYVFAQLQKAQAAQEPILAQLKDLELQHQSFLVVNAIRVWAKASDLEQLAQRADIARILPNPNMQASFPVAHGSKSYSNWGIEQVRAQLLWALGFKGAEVVLAGQDTGYDWEHPAINSQYRGTAQNDHNYNWHDAIHEASPLHNTSDNPCGFDAQAPCDDHAHGTHTMGTMAGLAPNETIGLAPESQWIGCRNMDRGWGSPASYLECFEWFLAPTNLSGSDADPSKAPDVINNSWGCPPVEGCHPDNFALLRQAVINLKAAGIMVVVSAGNEGPSCGSIQNPAAIFGESFVVAASNIDDQIAGFSSRGPSLTPSNDKPKPDIAAPGVNIRSSVLNEGYSSSSGTSMAGPHVAAAVALLLSAAPELKGDVERIEEILRQSALPLPGEDCGGLAQDAHPNFTAGWGRLDLWRALALVRPNLVYPIMEDNAYKLSILPNPSQGKLIVLLPDSYDEIEYRLFNLLGQEVARGNAPLLGRSLPLDFSAIPQGSYLLNLWPKGRKSEQFSAKLILQH</sequence>
<dbReference type="PANTHER" id="PTHR43806:SF67">
    <property type="entry name" value="EGF-LIKE DOMAIN-CONTAINING PROTEIN"/>
    <property type="match status" value="1"/>
</dbReference>
<accession>H6KZE6</accession>
<keyword evidence="3 6" id="KW-0378">Hydrolase</keyword>
<keyword evidence="2 6" id="KW-0645">Protease</keyword>
<feature type="active site" description="Charge relay system" evidence="5 6">
    <location>
        <position position="402"/>
    </location>
</feature>
<dbReference type="RefSeq" id="WP_015693323.1">
    <property type="nucleotide sequence ID" value="NC_016940.1"/>
</dbReference>
<evidence type="ECO:0000259" key="8">
    <source>
        <dbReference type="Pfam" id="PF00082"/>
    </source>
</evidence>
<evidence type="ECO:0000256" key="5">
    <source>
        <dbReference type="PIRSR" id="PIRSR615500-1"/>
    </source>
</evidence>
<dbReference type="InterPro" id="IPR000209">
    <property type="entry name" value="Peptidase_S8/S53_dom"/>
</dbReference>
<evidence type="ECO:0000256" key="6">
    <source>
        <dbReference type="PROSITE-ProRule" id="PRU01240"/>
    </source>
</evidence>
<dbReference type="AlphaFoldDB" id="H6KZE6"/>
<dbReference type="InterPro" id="IPR023828">
    <property type="entry name" value="Peptidase_S8_Ser-AS"/>
</dbReference>
<keyword evidence="4 6" id="KW-0720">Serine protease</keyword>
<feature type="active site" description="Charge relay system" evidence="5 6">
    <location>
        <position position="220"/>
    </location>
</feature>
<dbReference type="Gene3D" id="3.40.50.200">
    <property type="entry name" value="Peptidase S8/S53 domain"/>
    <property type="match status" value="1"/>
</dbReference>
<gene>
    <name evidence="9" type="ordered locus">SGRA_2994</name>
</gene>
<dbReference type="STRING" id="984262.SGRA_2994"/>
<organism evidence="9 10">
    <name type="scientific">Saprospira grandis (strain Lewin)</name>
    <dbReference type="NCBI Taxonomy" id="984262"/>
    <lineage>
        <taxon>Bacteria</taxon>
        <taxon>Pseudomonadati</taxon>
        <taxon>Bacteroidota</taxon>
        <taxon>Saprospiria</taxon>
        <taxon>Saprospirales</taxon>
        <taxon>Saprospiraceae</taxon>
        <taxon>Saprospira</taxon>
    </lineage>
</organism>
<feature type="region of interest" description="Disordered" evidence="7">
    <location>
        <begin position="361"/>
        <end position="382"/>
    </location>
</feature>
<comment type="similarity">
    <text evidence="1 6">Belongs to the peptidase S8 family.</text>
</comment>
<dbReference type="eggNOG" id="COG1404">
    <property type="taxonomic scope" value="Bacteria"/>
</dbReference>
<proteinExistence type="inferred from homology"/>
<dbReference type="Pfam" id="PF00082">
    <property type="entry name" value="Peptidase_S8"/>
    <property type="match status" value="1"/>
</dbReference>
<dbReference type="SUPFAM" id="SSF52743">
    <property type="entry name" value="Subtilisin-like"/>
    <property type="match status" value="1"/>
</dbReference>
<dbReference type="InterPro" id="IPR015500">
    <property type="entry name" value="Peptidase_S8_subtilisin-rel"/>
</dbReference>
<dbReference type="PROSITE" id="PS51892">
    <property type="entry name" value="SUBTILASE"/>
    <property type="match status" value="1"/>
</dbReference>
<dbReference type="GO" id="GO:0004252">
    <property type="term" value="F:serine-type endopeptidase activity"/>
    <property type="evidence" value="ECO:0007669"/>
    <property type="project" value="UniProtKB-UniRule"/>
</dbReference>